<keyword evidence="7" id="KW-0963">Cytoplasm</keyword>
<dbReference type="CDD" id="cd05016">
    <property type="entry name" value="SIS_PGI_2"/>
    <property type="match status" value="1"/>
</dbReference>
<dbReference type="PROSITE" id="PS51463">
    <property type="entry name" value="P_GLUCOSE_ISOMERASE_3"/>
    <property type="match status" value="1"/>
</dbReference>
<comment type="subcellular location">
    <subcellularLocation>
        <location evidence="7">Cytoplasm</location>
    </subcellularLocation>
</comment>
<keyword evidence="10" id="KW-1185">Reference proteome</keyword>
<comment type="function">
    <text evidence="7">Catalyzes the reversible isomerization of glucose-6-phosphate to fructose-6-phosphate.</text>
</comment>
<dbReference type="CDD" id="cd05015">
    <property type="entry name" value="SIS_PGI_1"/>
    <property type="match status" value="1"/>
</dbReference>
<dbReference type="HAMAP" id="MF_00473">
    <property type="entry name" value="G6P_isomerase"/>
    <property type="match status" value="1"/>
</dbReference>
<dbReference type="UniPathway" id="UPA00109">
    <property type="reaction ID" value="UER00181"/>
</dbReference>
<comment type="pathway">
    <text evidence="7">Carbohydrate biosynthesis; gluconeogenesis.</text>
</comment>
<evidence type="ECO:0000256" key="4">
    <source>
        <dbReference type="ARBA" id="ARBA00023152"/>
    </source>
</evidence>
<feature type="active site" evidence="7">
    <location>
        <position position="392"/>
    </location>
</feature>
<accession>A0A076L9I9</accession>
<reference evidence="9 10" key="1">
    <citation type="journal article" date="2015" name="Int. J. Syst. Evol. Microbiol.">
        <title>M ethanocaldococcus bathoardescens sp. nov., a hyperthermophilic methanogen isolated from a volcanically active deep-sea hydrothermal vent.</title>
        <authorList>
            <person name="Stewart L.C."/>
            <person name="Jung J.H."/>
            <person name="Kim Y.T."/>
            <person name="Kwon S.W."/>
            <person name="Park C.S."/>
            <person name="Holden J.F."/>
        </authorList>
    </citation>
    <scope>NUCLEOTIDE SEQUENCE [LARGE SCALE GENOMIC DNA]</scope>
    <source>
        <strain evidence="9 10">JH146</strain>
    </source>
</reference>
<dbReference type="GO" id="GO:0005829">
    <property type="term" value="C:cytosol"/>
    <property type="evidence" value="ECO:0007669"/>
    <property type="project" value="TreeGrafter"/>
</dbReference>
<feature type="active site" description="Proton donor" evidence="7">
    <location>
        <position position="261"/>
    </location>
</feature>
<dbReference type="EMBL" id="CP009149">
    <property type="protein sequence ID" value="AIJ04881.1"/>
    <property type="molecule type" value="Genomic_DNA"/>
</dbReference>
<dbReference type="GO" id="GO:0006096">
    <property type="term" value="P:glycolytic process"/>
    <property type="evidence" value="ECO:0007669"/>
    <property type="project" value="UniProtKB-UniRule"/>
</dbReference>
<name>A0A076L9I9_9EURY</name>
<evidence type="ECO:0000256" key="1">
    <source>
        <dbReference type="ARBA" id="ARBA00004926"/>
    </source>
</evidence>
<feature type="active site" evidence="7">
    <location>
        <position position="282"/>
    </location>
</feature>
<dbReference type="SUPFAM" id="SSF53697">
    <property type="entry name" value="SIS domain"/>
    <property type="match status" value="1"/>
</dbReference>
<keyword evidence="5 7" id="KW-0413">Isomerase</keyword>
<proteinExistence type="inferred from homology"/>
<dbReference type="NCBIfam" id="NF040629">
    <property type="entry name" value="PGI_Meth"/>
    <property type="match status" value="1"/>
</dbReference>
<evidence type="ECO:0000256" key="5">
    <source>
        <dbReference type="ARBA" id="ARBA00023235"/>
    </source>
</evidence>
<keyword evidence="8" id="KW-1133">Transmembrane helix</keyword>
<dbReference type="Pfam" id="PF00342">
    <property type="entry name" value="PGI"/>
    <property type="match status" value="1"/>
</dbReference>
<evidence type="ECO:0000256" key="6">
    <source>
        <dbReference type="ARBA" id="ARBA00029321"/>
    </source>
</evidence>
<comment type="similarity">
    <text evidence="2 7">Belongs to the GPI family.</text>
</comment>
<dbReference type="InterPro" id="IPR001672">
    <property type="entry name" value="G6P_Isomerase"/>
</dbReference>
<dbReference type="PANTHER" id="PTHR11469:SF1">
    <property type="entry name" value="GLUCOSE-6-PHOSPHATE ISOMERASE"/>
    <property type="match status" value="1"/>
</dbReference>
<dbReference type="Proteomes" id="UP000028781">
    <property type="component" value="Chromosome"/>
</dbReference>
<dbReference type="Gene3D" id="3.40.50.10490">
    <property type="entry name" value="Glucose-6-phosphate isomerase like protein, domain 1"/>
    <property type="match status" value="2"/>
</dbReference>
<keyword evidence="8" id="KW-0812">Transmembrane</keyword>
<dbReference type="GeneID" id="24890621"/>
<evidence type="ECO:0000313" key="9">
    <source>
        <dbReference type="EMBL" id="AIJ04881.1"/>
    </source>
</evidence>
<organism evidence="9 10">
    <name type="scientific">Methanocaldococcus bathoardescens</name>
    <dbReference type="NCBI Taxonomy" id="1301915"/>
    <lineage>
        <taxon>Archaea</taxon>
        <taxon>Methanobacteriati</taxon>
        <taxon>Methanobacteriota</taxon>
        <taxon>Methanomada group</taxon>
        <taxon>Methanococci</taxon>
        <taxon>Methanococcales</taxon>
        <taxon>Methanocaldococcaceae</taxon>
        <taxon>Methanocaldococcus</taxon>
    </lineage>
</organism>
<dbReference type="InterPro" id="IPR035482">
    <property type="entry name" value="SIS_PGI_2"/>
</dbReference>
<dbReference type="GO" id="GO:0097367">
    <property type="term" value="F:carbohydrate derivative binding"/>
    <property type="evidence" value="ECO:0007669"/>
    <property type="project" value="InterPro"/>
</dbReference>
<dbReference type="GO" id="GO:0051156">
    <property type="term" value="P:glucose 6-phosphate metabolic process"/>
    <property type="evidence" value="ECO:0007669"/>
    <property type="project" value="TreeGrafter"/>
</dbReference>
<evidence type="ECO:0000256" key="8">
    <source>
        <dbReference type="SAM" id="Phobius"/>
    </source>
</evidence>
<dbReference type="RefSeq" id="WP_048201101.1">
    <property type="nucleotide sequence ID" value="NZ_CP009149.1"/>
</dbReference>
<dbReference type="PROSITE" id="PS00174">
    <property type="entry name" value="P_GLUCOSE_ISOMERASE_2"/>
    <property type="match status" value="1"/>
</dbReference>
<dbReference type="InterPro" id="IPR046348">
    <property type="entry name" value="SIS_dom_sf"/>
</dbReference>
<keyword evidence="3 7" id="KW-0312">Gluconeogenesis</keyword>
<gene>
    <name evidence="7" type="primary">pgi</name>
    <name evidence="9" type="ORF">JH146_0030</name>
</gene>
<protein>
    <recommendedName>
        <fullName evidence="7">Probable glucose-6-phosphate isomerase</fullName>
        <shortName evidence="7">GPI</shortName>
        <ecNumber evidence="7">5.3.1.9</ecNumber>
    </recommendedName>
    <alternativeName>
        <fullName evidence="7">Phosphoglucose isomerase</fullName>
        <shortName evidence="7">PGI</shortName>
    </alternativeName>
    <alternativeName>
        <fullName evidence="7">Phosphohexose isomerase</fullName>
        <shortName evidence="7">PHI</shortName>
    </alternativeName>
</protein>
<keyword evidence="8" id="KW-0472">Membrane</keyword>
<sequence length="408" mass="46077">MLSYDYKNALNIGEISFEDINKVDFANAYSKLMEKLDNGAVGFRDVIYNENLDKYKFLNGYKNVVVVGMGGSILGTMAIYYAISAFKNNAYFIDNSDPEKTLSILKKVDLNESIIYIISKSGNTLETLVNYYLIKKRIEKLNSFEGKIVFITNGGKLKREAEKNNYEILSIPENVPGRFSVFTAVGLAPLCSLGIDISKILKGAREMDKICQNEDILKNPALLNGVIHYLYDKKGKDISVVMSYIESLKCFGEWYIQLIGESLGKEGNGLTPLLSIGAKDQHSLLQLYMDGKKDKIITFITTKNYRLDEEIVFDDLNDEEISCMLSDIIKCEQEATEIALTNNGVPNVKITLDEINEMTMGALLYMYEMQVGFMGELYNVNSYNQPAVEEEKKICWELIKKCGNYGNK</sequence>
<dbReference type="OrthoDB" id="168618at2157"/>
<keyword evidence="4 7" id="KW-0324">Glycolysis</keyword>
<dbReference type="GO" id="GO:0048029">
    <property type="term" value="F:monosaccharide binding"/>
    <property type="evidence" value="ECO:0007669"/>
    <property type="project" value="TreeGrafter"/>
</dbReference>
<dbReference type="UniPathway" id="UPA00138"/>
<dbReference type="InterPro" id="IPR035476">
    <property type="entry name" value="SIS_PGI_1"/>
</dbReference>
<comment type="catalytic activity">
    <reaction evidence="6 7">
        <text>alpha-D-glucose 6-phosphate = beta-D-fructose 6-phosphate</text>
        <dbReference type="Rhea" id="RHEA:11816"/>
        <dbReference type="ChEBI" id="CHEBI:57634"/>
        <dbReference type="ChEBI" id="CHEBI:58225"/>
        <dbReference type="EC" id="5.3.1.9"/>
    </reaction>
</comment>
<evidence type="ECO:0000313" key="10">
    <source>
        <dbReference type="Proteomes" id="UP000028781"/>
    </source>
</evidence>
<comment type="pathway">
    <text evidence="1 7">Carbohydrate degradation; glycolysis; D-glyceraldehyde 3-phosphate and glycerone phosphate from D-glucose: step 2/4.</text>
</comment>
<dbReference type="PRINTS" id="PR00662">
    <property type="entry name" value="G6PISOMERASE"/>
</dbReference>
<dbReference type="InterPro" id="IPR018189">
    <property type="entry name" value="Phosphoglucose_isomerase_CS"/>
</dbReference>
<evidence type="ECO:0000256" key="7">
    <source>
        <dbReference type="HAMAP-Rule" id="MF_00473"/>
    </source>
</evidence>
<dbReference type="GO" id="GO:0004347">
    <property type="term" value="F:glucose-6-phosphate isomerase activity"/>
    <property type="evidence" value="ECO:0007669"/>
    <property type="project" value="UniProtKB-UniRule"/>
</dbReference>
<dbReference type="KEGG" id="mjh:JH146_0030"/>
<dbReference type="InterPro" id="IPR053509">
    <property type="entry name" value="GPI"/>
</dbReference>
<dbReference type="STRING" id="1301915.JH146_0030"/>
<dbReference type="PROSITE" id="PS00765">
    <property type="entry name" value="P_GLUCOSE_ISOMERASE_1"/>
    <property type="match status" value="1"/>
</dbReference>
<evidence type="ECO:0000256" key="2">
    <source>
        <dbReference type="ARBA" id="ARBA00006604"/>
    </source>
</evidence>
<dbReference type="EC" id="5.3.1.9" evidence="7"/>
<dbReference type="PANTHER" id="PTHR11469">
    <property type="entry name" value="GLUCOSE-6-PHOSPHATE ISOMERASE"/>
    <property type="match status" value="1"/>
</dbReference>
<dbReference type="HOGENOM" id="CLU_037303_1_0_2"/>
<evidence type="ECO:0000256" key="3">
    <source>
        <dbReference type="ARBA" id="ARBA00022432"/>
    </source>
</evidence>
<dbReference type="GO" id="GO:0006094">
    <property type="term" value="P:gluconeogenesis"/>
    <property type="evidence" value="ECO:0007669"/>
    <property type="project" value="UniProtKB-UniRule"/>
</dbReference>
<feature type="transmembrane region" description="Helical" evidence="8">
    <location>
        <begin position="64"/>
        <end position="83"/>
    </location>
</feature>
<dbReference type="AlphaFoldDB" id="A0A076L9I9"/>